<feature type="domain" description="FAD-binding PCMH-type" evidence="4">
    <location>
        <begin position="92"/>
        <end position="273"/>
    </location>
</feature>
<dbReference type="Gene3D" id="3.30.300.330">
    <property type="match status" value="1"/>
</dbReference>
<dbReference type="Proteomes" id="UP000722989">
    <property type="component" value="Unassembled WGS sequence"/>
</dbReference>
<comment type="similarity">
    <text evidence="1">Belongs to the FAD-binding oxidoreductase/transferase type 4 family.</text>
</comment>
<protein>
    <submittedName>
        <fullName evidence="5">FAD-binding oxidoreductase</fullName>
    </submittedName>
</protein>
<organism evidence="5 6">
    <name type="scientific">Planosporangium thailandense</name>
    <dbReference type="NCBI Taxonomy" id="765197"/>
    <lineage>
        <taxon>Bacteria</taxon>
        <taxon>Bacillati</taxon>
        <taxon>Actinomycetota</taxon>
        <taxon>Actinomycetes</taxon>
        <taxon>Micromonosporales</taxon>
        <taxon>Micromonosporaceae</taxon>
        <taxon>Planosporangium</taxon>
    </lineage>
</organism>
<gene>
    <name evidence="5" type="ORF">HC031_20570</name>
</gene>
<dbReference type="InterPro" id="IPR006094">
    <property type="entry name" value="Oxid_FAD_bind_N"/>
</dbReference>
<dbReference type="Gene3D" id="3.30.465.10">
    <property type="match status" value="1"/>
</dbReference>
<evidence type="ECO:0000313" key="6">
    <source>
        <dbReference type="Proteomes" id="UP000722989"/>
    </source>
</evidence>
<dbReference type="InterPro" id="IPR004113">
    <property type="entry name" value="FAD-bd_oxidored_4_C"/>
</dbReference>
<dbReference type="InterPro" id="IPR016164">
    <property type="entry name" value="FAD-linked_Oxase-like_C"/>
</dbReference>
<dbReference type="Pfam" id="PF01565">
    <property type="entry name" value="FAD_binding_4"/>
    <property type="match status" value="1"/>
</dbReference>
<evidence type="ECO:0000259" key="4">
    <source>
        <dbReference type="PROSITE" id="PS51387"/>
    </source>
</evidence>
<dbReference type="EMBL" id="JAATVY010000016">
    <property type="protein sequence ID" value="NJC72092.1"/>
    <property type="molecule type" value="Genomic_DNA"/>
</dbReference>
<dbReference type="InterPro" id="IPR016166">
    <property type="entry name" value="FAD-bd_PCMH"/>
</dbReference>
<evidence type="ECO:0000256" key="2">
    <source>
        <dbReference type="ARBA" id="ARBA00022630"/>
    </source>
</evidence>
<reference evidence="5 6" key="1">
    <citation type="submission" date="2020-03" db="EMBL/GenBank/DDBJ databases">
        <title>WGS of the type strain of Planosporangium spp.</title>
        <authorList>
            <person name="Thawai C."/>
        </authorList>
    </citation>
    <scope>NUCLEOTIDE SEQUENCE [LARGE SCALE GENOMIC DNA]</scope>
    <source>
        <strain evidence="5 6">TBRC 5610</strain>
    </source>
</reference>
<dbReference type="InterPro" id="IPR036318">
    <property type="entry name" value="FAD-bd_PCMH-like_sf"/>
</dbReference>
<keyword evidence="3" id="KW-0274">FAD</keyword>
<dbReference type="InterPro" id="IPR016169">
    <property type="entry name" value="FAD-bd_PCMH_sub2"/>
</dbReference>
<dbReference type="Gene3D" id="3.30.70.3450">
    <property type="match status" value="1"/>
</dbReference>
<evidence type="ECO:0000256" key="3">
    <source>
        <dbReference type="ARBA" id="ARBA00022827"/>
    </source>
</evidence>
<dbReference type="PROSITE" id="PS51387">
    <property type="entry name" value="FAD_PCMH"/>
    <property type="match status" value="1"/>
</dbReference>
<comment type="caution">
    <text evidence="5">The sequence shown here is derived from an EMBL/GenBank/DDBJ whole genome shotgun (WGS) entry which is preliminary data.</text>
</comment>
<dbReference type="InterPro" id="IPR025650">
    <property type="entry name" value="Alkyl-DHAP_Synthase"/>
</dbReference>
<dbReference type="Pfam" id="PF02913">
    <property type="entry name" value="FAD-oxidase_C"/>
    <property type="match status" value="1"/>
</dbReference>
<evidence type="ECO:0000256" key="1">
    <source>
        <dbReference type="ARBA" id="ARBA00008000"/>
    </source>
</evidence>
<keyword evidence="2" id="KW-0285">Flavoprotein</keyword>
<evidence type="ECO:0000313" key="5">
    <source>
        <dbReference type="EMBL" id="NJC72092.1"/>
    </source>
</evidence>
<dbReference type="PANTHER" id="PTHR46568">
    <property type="entry name" value="ALKYLDIHYDROXYACETONEPHOSPHATE SYNTHASE, PEROXISOMAL"/>
    <property type="match status" value="1"/>
</dbReference>
<dbReference type="SUPFAM" id="SSF55103">
    <property type="entry name" value="FAD-linked oxidases, C-terminal domain"/>
    <property type="match status" value="1"/>
</dbReference>
<sequence length="522" mass="53677">MDELSAAYRWGDPDRSVNLPDGVRALLANALGVREPRPPARVAALPPAALPDSALRALTAACPQVRTDEAARLAHAAGMSTVDLLRLRAGDATGAPDAVVIPAGHDEVVAVLAACAAHRVAVVPFGGGTSVVGGLRAGRGGYAGVVALDLARLDQLHDVDPVSRTATFDAGVRAPRAEELLSGHGFTLGHFPQSFERATLGGFAATRSSGQASSGYGRFDQMVVGLRVATPAGDLRVGRAPHTAAGPDLRQVFLGSEGAFGVITEVTVQIRPTPPERRYLGWRFPDFTAATQAARALAQDGPLPAVLRCSDELETTINAVSDGAQAADDGCLMITGLEGTAGAVTAMESALADRLSGLGAQALGPRPGQAWLRGRFAAPYLRDALLDAGALVETVETAAFWGALPDTYVAVRDALATSLADLGTPPLVFCHVSHVYPSGASLYFTVVAAQAADPVAQWQAAKAAAGDAIAAAGATITHHHGVGRDHIPWYRDEIGAPGSAALRAVKQALDPEGILNPGVLLP</sequence>
<name>A0ABX0Y166_9ACTN</name>
<dbReference type="Gene3D" id="1.10.45.10">
    <property type="entry name" value="Vanillyl-alcohol Oxidase, Chain A, domain 4"/>
    <property type="match status" value="1"/>
</dbReference>
<accession>A0ABX0Y166</accession>
<dbReference type="PANTHER" id="PTHR46568:SF1">
    <property type="entry name" value="ALKYLDIHYDROXYACETONEPHOSPHATE SYNTHASE, PEROXISOMAL"/>
    <property type="match status" value="1"/>
</dbReference>
<dbReference type="RefSeq" id="WP_167927007.1">
    <property type="nucleotide sequence ID" value="NZ_JAATVY010000016.1"/>
</dbReference>
<proteinExistence type="inferred from homology"/>
<keyword evidence="6" id="KW-1185">Reference proteome</keyword>
<dbReference type="InterPro" id="IPR016171">
    <property type="entry name" value="Vanillyl_alc_oxidase_C-sub2"/>
</dbReference>
<dbReference type="SUPFAM" id="SSF56176">
    <property type="entry name" value="FAD-binding/transporter-associated domain-like"/>
    <property type="match status" value="1"/>
</dbReference>